<dbReference type="EMBL" id="SNRW01013306">
    <property type="protein sequence ID" value="KAA6372771.1"/>
    <property type="molecule type" value="Genomic_DNA"/>
</dbReference>
<name>A0A5J4US32_9EUKA</name>
<dbReference type="GO" id="GO:0005524">
    <property type="term" value="F:ATP binding"/>
    <property type="evidence" value="ECO:0007669"/>
    <property type="project" value="InterPro"/>
</dbReference>
<evidence type="ECO:0000313" key="2">
    <source>
        <dbReference type="Proteomes" id="UP000324800"/>
    </source>
</evidence>
<dbReference type="InterPro" id="IPR004567">
    <property type="entry name" value="Type_II_PanK"/>
</dbReference>
<evidence type="ECO:0000313" key="1">
    <source>
        <dbReference type="EMBL" id="KAA6372771.1"/>
    </source>
</evidence>
<organism evidence="1 2">
    <name type="scientific">Streblomastix strix</name>
    <dbReference type="NCBI Taxonomy" id="222440"/>
    <lineage>
        <taxon>Eukaryota</taxon>
        <taxon>Metamonada</taxon>
        <taxon>Preaxostyla</taxon>
        <taxon>Oxymonadida</taxon>
        <taxon>Streblomastigidae</taxon>
        <taxon>Streblomastix</taxon>
    </lineage>
</organism>
<protein>
    <submittedName>
        <fullName evidence="1">Uncharacterized protein</fullName>
    </submittedName>
</protein>
<gene>
    <name evidence="1" type="ORF">EZS28_031702</name>
</gene>
<sequence length="121" mass="13629">MNFILKKIGGLLQKGDFLEEWSYDSSNSEPHDNLGTPFIQSKDIMRLFTQNGLENGIDGTLYFYVFPTRDIDIVVEFLQELINASPITSLYATGGGIHKYSEMFADRLAGVEVVIVDEMEV</sequence>
<dbReference type="SUPFAM" id="SSF53067">
    <property type="entry name" value="Actin-like ATPase domain"/>
    <property type="match status" value="1"/>
</dbReference>
<dbReference type="GO" id="GO:0015937">
    <property type="term" value="P:coenzyme A biosynthetic process"/>
    <property type="evidence" value="ECO:0007669"/>
    <property type="project" value="InterPro"/>
</dbReference>
<proteinExistence type="predicted"/>
<accession>A0A5J4US32</accession>
<comment type="caution">
    <text evidence="1">The sequence shown here is derived from an EMBL/GenBank/DDBJ whole genome shotgun (WGS) entry which is preliminary data.</text>
</comment>
<dbReference type="Proteomes" id="UP000324800">
    <property type="component" value="Unassembled WGS sequence"/>
</dbReference>
<reference evidence="1 2" key="1">
    <citation type="submission" date="2019-03" db="EMBL/GenBank/DDBJ databases">
        <title>Single cell metagenomics reveals metabolic interactions within the superorganism composed of flagellate Streblomastix strix and complex community of Bacteroidetes bacteria on its surface.</title>
        <authorList>
            <person name="Treitli S.C."/>
            <person name="Kolisko M."/>
            <person name="Husnik F."/>
            <person name="Keeling P."/>
            <person name="Hampl V."/>
        </authorList>
    </citation>
    <scope>NUCLEOTIDE SEQUENCE [LARGE SCALE GENOMIC DNA]</scope>
    <source>
        <strain evidence="1">ST1C</strain>
    </source>
</reference>
<dbReference type="Pfam" id="PF03630">
    <property type="entry name" value="Fumble"/>
    <property type="match status" value="1"/>
</dbReference>
<dbReference type="OrthoDB" id="498611at2759"/>
<dbReference type="AlphaFoldDB" id="A0A5J4US32"/>
<dbReference type="InterPro" id="IPR043129">
    <property type="entry name" value="ATPase_NBD"/>
</dbReference>
<dbReference type="Gene3D" id="3.30.420.510">
    <property type="match status" value="1"/>
</dbReference>